<evidence type="ECO:0000256" key="1">
    <source>
        <dbReference type="SAM" id="MobiDB-lite"/>
    </source>
</evidence>
<sequence length="101" mass="10553">MESLRALAARLDQASETMTAVSRTVTAGDPPQAAFGADAPGRPGEIGRALHRQWIAATGDRAREAHVAAQRLATAAAAVRAAADHYADVDRSVRHRLAGEA</sequence>
<reference evidence="3" key="1">
    <citation type="submission" date="2016-06" db="EMBL/GenBank/DDBJ databases">
        <authorList>
            <person name="Varghese N."/>
            <person name="Submissions Spin"/>
        </authorList>
    </citation>
    <scope>NUCLEOTIDE SEQUENCE [LARGE SCALE GENOMIC DNA]</scope>
    <source>
        <strain evidence="3">DSM 43903</strain>
    </source>
</reference>
<proteinExistence type="predicted"/>
<dbReference type="STRING" id="47855.GA0070606_2784"/>
<accession>A0A1C6UU68</accession>
<evidence type="ECO:0000313" key="2">
    <source>
        <dbReference type="EMBL" id="SCL57516.1"/>
    </source>
</evidence>
<dbReference type="RefSeq" id="WP_091099073.1">
    <property type="nucleotide sequence ID" value="NZ_FMHZ01000002.1"/>
</dbReference>
<dbReference type="AlphaFoldDB" id="A0A1C6UU68"/>
<organism evidence="2 3">
    <name type="scientific">Micromonospora citrea</name>
    <dbReference type="NCBI Taxonomy" id="47855"/>
    <lineage>
        <taxon>Bacteria</taxon>
        <taxon>Bacillati</taxon>
        <taxon>Actinomycetota</taxon>
        <taxon>Actinomycetes</taxon>
        <taxon>Micromonosporales</taxon>
        <taxon>Micromonosporaceae</taxon>
        <taxon>Micromonospora</taxon>
    </lineage>
</organism>
<dbReference type="Proteomes" id="UP000199001">
    <property type="component" value="Unassembled WGS sequence"/>
</dbReference>
<feature type="region of interest" description="Disordered" evidence="1">
    <location>
        <begin position="20"/>
        <end position="46"/>
    </location>
</feature>
<evidence type="ECO:0008006" key="4">
    <source>
        <dbReference type="Google" id="ProtNLM"/>
    </source>
</evidence>
<gene>
    <name evidence="2" type="ORF">GA0070606_2784</name>
</gene>
<protein>
    <recommendedName>
        <fullName evidence="4">Excreted virulence factor EspC, type VII ESX diderm</fullName>
    </recommendedName>
</protein>
<dbReference type="OrthoDB" id="3404555at2"/>
<dbReference type="EMBL" id="FMHZ01000002">
    <property type="protein sequence ID" value="SCL57516.1"/>
    <property type="molecule type" value="Genomic_DNA"/>
</dbReference>
<evidence type="ECO:0000313" key="3">
    <source>
        <dbReference type="Proteomes" id="UP000199001"/>
    </source>
</evidence>
<keyword evidence="3" id="KW-1185">Reference proteome</keyword>
<name>A0A1C6UU68_9ACTN</name>